<dbReference type="Proteomes" id="UP000294166">
    <property type="component" value="Unassembled WGS sequence"/>
</dbReference>
<feature type="transmembrane region" description="Helical" evidence="2">
    <location>
        <begin position="123"/>
        <end position="143"/>
    </location>
</feature>
<evidence type="ECO:0000313" key="5">
    <source>
        <dbReference type="Proteomes" id="UP000294063"/>
    </source>
</evidence>
<sequence>MGGDGGESSSTTTTTTTNTSGSNAAQGDNNGTMISGVNNSQITVTDHGAVNGSLNFAGDVVDKVLESNTAANNNVVDVANNAMSTVKDSASQMAINAKESMNFAKEMATTTITGGSSEGQKQIAMVVVGCVVVIGVVFGIKAWKS</sequence>
<gene>
    <name evidence="4" type="ORF">ERW53_04645</name>
    <name evidence="3" type="ORF">ERW57_04125</name>
</gene>
<keyword evidence="6" id="KW-1185">Reference proteome</keyword>
<dbReference type="RefSeq" id="WP_130066359.1">
    <property type="nucleotide sequence ID" value="NZ_SEZK01000004.1"/>
</dbReference>
<name>A0A4V1Z942_9GAMM</name>
<dbReference type="EMBL" id="SEZN01000006">
    <property type="protein sequence ID" value="RYU65829.1"/>
    <property type="molecule type" value="Genomic_DNA"/>
</dbReference>
<dbReference type="AlphaFoldDB" id="A0A4V1Z942"/>
<reference evidence="5 6" key="1">
    <citation type="submission" date="2019-02" db="EMBL/GenBank/DDBJ databases">
        <title>Genome sequences of Aliivibrio finisterrensis strains from farmed Atlantic salmon.</title>
        <authorList>
            <person name="Bowman J.P."/>
        </authorList>
    </citation>
    <scope>NUCLEOTIDE SEQUENCE [LARGE SCALE GENOMIC DNA]</scope>
    <source>
        <strain evidence="4 6">A21</strain>
        <strain evidence="3 5">A46</strain>
    </source>
</reference>
<evidence type="ECO:0000256" key="1">
    <source>
        <dbReference type="SAM" id="MobiDB-lite"/>
    </source>
</evidence>
<organism evidence="3 5">
    <name type="scientific">Aliivibrio finisterrensis</name>
    <dbReference type="NCBI Taxonomy" id="511998"/>
    <lineage>
        <taxon>Bacteria</taxon>
        <taxon>Pseudomonadati</taxon>
        <taxon>Pseudomonadota</taxon>
        <taxon>Gammaproteobacteria</taxon>
        <taxon>Vibrionales</taxon>
        <taxon>Vibrionaceae</taxon>
        <taxon>Aliivibrio</taxon>
    </lineage>
</organism>
<keyword evidence="2" id="KW-0812">Transmembrane</keyword>
<proteinExistence type="predicted"/>
<dbReference type="EMBL" id="SEZK01000004">
    <property type="protein sequence ID" value="RYU53322.1"/>
    <property type="molecule type" value="Genomic_DNA"/>
</dbReference>
<dbReference type="Proteomes" id="UP000294063">
    <property type="component" value="Unassembled WGS sequence"/>
</dbReference>
<evidence type="ECO:0008006" key="7">
    <source>
        <dbReference type="Google" id="ProtNLM"/>
    </source>
</evidence>
<feature type="compositionally biased region" description="Polar residues" evidence="1">
    <location>
        <begin position="23"/>
        <end position="33"/>
    </location>
</feature>
<keyword evidence="2" id="KW-1133">Transmembrane helix</keyword>
<evidence type="ECO:0000313" key="4">
    <source>
        <dbReference type="EMBL" id="RYU65829.1"/>
    </source>
</evidence>
<evidence type="ECO:0000256" key="2">
    <source>
        <dbReference type="SAM" id="Phobius"/>
    </source>
</evidence>
<evidence type="ECO:0000313" key="6">
    <source>
        <dbReference type="Proteomes" id="UP000294166"/>
    </source>
</evidence>
<protein>
    <recommendedName>
        <fullName evidence="7">Chemotaxis protein</fullName>
    </recommendedName>
</protein>
<keyword evidence="2" id="KW-0472">Membrane</keyword>
<feature type="compositionally biased region" description="Low complexity" evidence="1">
    <location>
        <begin position="7"/>
        <end position="22"/>
    </location>
</feature>
<evidence type="ECO:0000313" key="3">
    <source>
        <dbReference type="EMBL" id="RYU53322.1"/>
    </source>
</evidence>
<comment type="caution">
    <text evidence="3">The sequence shown here is derived from an EMBL/GenBank/DDBJ whole genome shotgun (WGS) entry which is preliminary data.</text>
</comment>
<accession>A0A4V1Z942</accession>
<feature type="region of interest" description="Disordered" evidence="1">
    <location>
        <begin position="1"/>
        <end position="33"/>
    </location>
</feature>